<protein>
    <submittedName>
        <fullName evidence="1">Uncharacterized protein</fullName>
    </submittedName>
</protein>
<gene>
    <name evidence="1" type="ORF">TbgDal_XI9980</name>
</gene>
<dbReference type="EMBL" id="FN554974">
    <property type="protein sequence ID" value="CBH17879.1"/>
    <property type="molecule type" value="Genomic_DNA"/>
</dbReference>
<dbReference type="OrthoDB" id="272389at2759"/>
<proteinExistence type="predicted"/>
<dbReference type="RefSeq" id="XP_011780143.1">
    <property type="nucleotide sequence ID" value="XM_011781841.1"/>
</dbReference>
<dbReference type="GeneID" id="23868048"/>
<dbReference type="KEGG" id="tbg:TbgDal_XI9980"/>
<dbReference type="InterPro" id="IPR009772">
    <property type="entry name" value="CDC123"/>
</dbReference>
<sequence length="478" mass="53467">MDFRLPLCSVLNSEVGRRHKIPHRTLSLPKTSLFVRYLDSDDTRLPVHSLLNIVPQPAEDYETYTGEDDWEKKVDDAAGVVGDCGGIDGNPPRFDEMVQWVIDALKDIEGCGGAASDGVVLCGRWVVADDCSWVVPSRTPILHSPRDVFLAMRNSPKFLRDVHHQILSGDMSSAGMGSTVELTLAKAVGKNPANDFRVFVPYRLVKAEDTFRVTIWEGRVFAGVCQRSTDVCFPSLMSWDLRTHSENYDHVLRHIEGARLLERSIEADPYLRTFLLRKVEANEVEGAVSPCSVLLLSVDVVFEGVSLPLYIVSAKVRCFKHDRLRDPLCVSPFIKEEDNNGSEEGVNAVGGGVDGDRSDGIDTKEMLDDSVIFFRLFRDVNNWNVHVTLCLHPDGGEVSGDVDEGVNIVPSPRRDRRFFVIASERSDLVLTKEPILKRGMPLEFLRPELLGDIGEGLPQVWKDRLLRCLSLVQRSQEL</sequence>
<dbReference type="Pfam" id="PF07065">
    <property type="entry name" value="D123"/>
    <property type="match status" value="1"/>
</dbReference>
<organism evidence="1 2">
    <name type="scientific">Trypanosoma brucei gambiense (strain MHOM/CI/86/DAL972)</name>
    <dbReference type="NCBI Taxonomy" id="679716"/>
    <lineage>
        <taxon>Eukaryota</taxon>
        <taxon>Discoba</taxon>
        <taxon>Euglenozoa</taxon>
        <taxon>Kinetoplastea</taxon>
        <taxon>Metakinetoplastina</taxon>
        <taxon>Trypanosomatida</taxon>
        <taxon>Trypanosomatidae</taxon>
        <taxon>Trypanosoma</taxon>
    </lineage>
</organism>
<accession>D0A878</accession>
<reference evidence="2" key="1">
    <citation type="journal article" date="2010" name="PLoS Negl. Trop. Dis.">
        <title>The genome sequence of Trypanosoma brucei gambiense, causative agent of chronic human african trypanosomiasis.</title>
        <authorList>
            <person name="Jackson A.P."/>
            <person name="Sanders M."/>
            <person name="Berry A."/>
            <person name="McQuillan J."/>
            <person name="Aslett M.A."/>
            <person name="Quail M.A."/>
            <person name="Chukualim B."/>
            <person name="Capewell P."/>
            <person name="MacLeod A."/>
            <person name="Melville S.E."/>
            <person name="Gibson W."/>
            <person name="Barry J.D."/>
            <person name="Berriman M."/>
            <person name="Hertz-Fowler C."/>
        </authorList>
    </citation>
    <scope>NUCLEOTIDE SEQUENCE [LARGE SCALE GENOMIC DNA]</scope>
    <source>
        <strain evidence="2">MHOM/CI/86/DAL972</strain>
    </source>
</reference>
<name>D0A878_TRYB9</name>
<dbReference type="Proteomes" id="UP000002316">
    <property type="component" value="Chromosome 11"/>
</dbReference>
<dbReference type="VEuPathDB" id="TriTrypDB:Tbg972.11.9980"/>
<dbReference type="AlphaFoldDB" id="D0A878"/>
<evidence type="ECO:0000313" key="1">
    <source>
        <dbReference type="EMBL" id="CBH17879.1"/>
    </source>
</evidence>
<evidence type="ECO:0000313" key="2">
    <source>
        <dbReference type="Proteomes" id="UP000002316"/>
    </source>
</evidence>